<dbReference type="OrthoDB" id="9770681at2"/>
<dbReference type="InterPro" id="IPR037069">
    <property type="entry name" value="AcylCoA_DH/ox_N_sf"/>
</dbReference>
<evidence type="ECO:0000256" key="4">
    <source>
        <dbReference type="ARBA" id="ARBA00022827"/>
    </source>
</evidence>
<dbReference type="RefSeq" id="WP_130040235.1">
    <property type="nucleotide sequence ID" value="NZ_JACCEV010000003.1"/>
</dbReference>
<comment type="cofactor">
    <cofactor evidence="1">
        <name>FAD</name>
        <dbReference type="ChEBI" id="CHEBI:57692"/>
    </cofactor>
</comment>
<dbReference type="AlphaFoldDB" id="A0A853GTH1"/>
<evidence type="ECO:0000256" key="2">
    <source>
        <dbReference type="ARBA" id="ARBA00009347"/>
    </source>
</evidence>
<dbReference type="Proteomes" id="UP000554144">
    <property type="component" value="Unassembled WGS sequence"/>
</dbReference>
<dbReference type="Pfam" id="PF02771">
    <property type="entry name" value="Acyl-CoA_dh_N"/>
    <property type="match status" value="1"/>
</dbReference>
<dbReference type="SUPFAM" id="SSF56645">
    <property type="entry name" value="Acyl-CoA dehydrogenase NM domain-like"/>
    <property type="match status" value="1"/>
</dbReference>
<name>A0A853GTH1_9BURK</name>
<keyword evidence="9" id="KW-1185">Reference proteome</keyword>
<keyword evidence="3" id="KW-0285">Flavoprotein</keyword>
<evidence type="ECO:0000313" key="8">
    <source>
        <dbReference type="EMBL" id="NYT86458.1"/>
    </source>
</evidence>
<evidence type="ECO:0000256" key="3">
    <source>
        <dbReference type="ARBA" id="ARBA00022630"/>
    </source>
</evidence>
<proteinExistence type="inferred from homology"/>
<dbReference type="SUPFAM" id="SSF47203">
    <property type="entry name" value="Acyl-CoA dehydrogenase C-terminal domain-like"/>
    <property type="match status" value="1"/>
</dbReference>
<dbReference type="PANTHER" id="PTHR43884:SF20">
    <property type="entry name" value="ACYL-COA DEHYDROGENASE FADE28"/>
    <property type="match status" value="1"/>
</dbReference>
<dbReference type="Gene3D" id="1.10.540.10">
    <property type="entry name" value="Acyl-CoA dehydrogenase/oxidase, N-terminal domain"/>
    <property type="match status" value="1"/>
</dbReference>
<dbReference type="Pfam" id="PF00441">
    <property type="entry name" value="Acyl-CoA_dh_1"/>
    <property type="match status" value="1"/>
</dbReference>
<evidence type="ECO:0000259" key="6">
    <source>
        <dbReference type="Pfam" id="PF00441"/>
    </source>
</evidence>
<accession>A0A853GTH1</accession>
<dbReference type="InterPro" id="IPR009075">
    <property type="entry name" value="AcylCo_DH/oxidase_C"/>
</dbReference>
<dbReference type="InterPro" id="IPR046373">
    <property type="entry name" value="Acyl-CoA_Oxase/DH_mid-dom_sf"/>
</dbReference>
<dbReference type="EMBL" id="JACCEV010000003">
    <property type="protein sequence ID" value="NYT86458.1"/>
    <property type="molecule type" value="Genomic_DNA"/>
</dbReference>
<organism evidence="8 9">
    <name type="scientific">Pollutimonas harenae</name>
    <dbReference type="NCBI Taxonomy" id="657015"/>
    <lineage>
        <taxon>Bacteria</taxon>
        <taxon>Pseudomonadati</taxon>
        <taxon>Pseudomonadota</taxon>
        <taxon>Betaproteobacteria</taxon>
        <taxon>Burkholderiales</taxon>
        <taxon>Alcaligenaceae</taxon>
        <taxon>Pollutimonas</taxon>
    </lineage>
</organism>
<evidence type="ECO:0000313" key="9">
    <source>
        <dbReference type="Proteomes" id="UP000554144"/>
    </source>
</evidence>
<comment type="similarity">
    <text evidence="2">Belongs to the acyl-CoA dehydrogenase family.</text>
</comment>
<dbReference type="CDD" id="cd00567">
    <property type="entry name" value="ACAD"/>
    <property type="match status" value="1"/>
</dbReference>
<comment type="caution">
    <text evidence="8">The sequence shown here is derived from an EMBL/GenBank/DDBJ whole genome shotgun (WGS) entry which is preliminary data.</text>
</comment>
<protein>
    <submittedName>
        <fullName evidence="8">Acyl-CoA dehydrogenase family protein</fullName>
    </submittedName>
</protein>
<evidence type="ECO:0000256" key="1">
    <source>
        <dbReference type="ARBA" id="ARBA00001974"/>
    </source>
</evidence>
<dbReference type="InterPro" id="IPR009100">
    <property type="entry name" value="AcylCoA_DH/oxidase_NM_dom_sf"/>
</dbReference>
<keyword evidence="4" id="KW-0274">FAD</keyword>
<dbReference type="InterPro" id="IPR013786">
    <property type="entry name" value="AcylCoA_DH/ox_N"/>
</dbReference>
<gene>
    <name evidence="8" type="ORF">H0A62_12670</name>
</gene>
<dbReference type="GO" id="GO:0003995">
    <property type="term" value="F:acyl-CoA dehydrogenase activity"/>
    <property type="evidence" value="ECO:0007669"/>
    <property type="project" value="TreeGrafter"/>
</dbReference>
<evidence type="ECO:0000259" key="7">
    <source>
        <dbReference type="Pfam" id="PF02771"/>
    </source>
</evidence>
<dbReference type="InterPro" id="IPR036250">
    <property type="entry name" value="AcylCo_DH-like_C"/>
</dbReference>
<reference evidence="8 9" key="1">
    <citation type="submission" date="2020-07" db="EMBL/GenBank/DDBJ databases">
        <title>Taxonomic revisions and descriptions of new bacterial species based on genomic comparisons in the high-G+C-content subgroup of the family Alcaligenaceae.</title>
        <authorList>
            <person name="Szabo A."/>
            <person name="Felfoldi T."/>
        </authorList>
    </citation>
    <scope>NUCLEOTIDE SEQUENCE [LARGE SCALE GENOMIC DNA]</scope>
    <source>
        <strain evidence="8 9">DSM 25667</strain>
    </source>
</reference>
<feature type="domain" description="Acyl-CoA dehydrogenase/oxidase C-terminal" evidence="6">
    <location>
        <begin position="230"/>
        <end position="366"/>
    </location>
</feature>
<dbReference type="PANTHER" id="PTHR43884">
    <property type="entry name" value="ACYL-COA DEHYDROGENASE"/>
    <property type="match status" value="1"/>
</dbReference>
<keyword evidence="5" id="KW-0560">Oxidoreductase</keyword>
<dbReference type="GO" id="GO:0050660">
    <property type="term" value="F:flavin adenine dinucleotide binding"/>
    <property type="evidence" value="ECO:0007669"/>
    <property type="project" value="InterPro"/>
</dbReference>
<dbReference type="Gene3D" id="1.20.140.10">
    <property type="entry name" value="Butyryl-CoA Dehydrogenase, subunit A, domain 3"/>
    <property type="match status" value="1"/>
</dbReference>
<feature type="domain" description="Acyl-CoA dehydrogenase/oxidase N-terminal" evidence="7">
    <location>
        <begin position="6"/>
        <end position="117"/>
    </location>
</feature>
<evidence type="ECO:0000256" key="5">
    <source>
        <dbReference type="ARBA" id="ARBA00023002"/>
    </source>
</evidence>
<dbReference type="Gene3D" id="2.40.110.10">
    <property type="entry name" value="Butyryl-CoA Dehydrogenase, subunit A, domain 2"/>
    <property type="match status" value="1"/>
</dbReference>
<sequence length="373" mass="40424">MDFTYNEEQRMLTDSLRRLVVEQWGFEQRRKRARQPELDRDAWQALVDLGIAGLLVPEQYDGFGESPATMAAIQLELGRGLVSEPVIPSTVMATTALLSSGNDTIQAECLPRMVTGEWIATVAYLEGDQCNGLTPSVTQAVAAAGGFTLNGSKKLVWQGVRATHLIVSAVLDGTMALFWIPADTASVSLKDYPTIDGDRCATIALDDVALPETALIAQGQEANAALAAAIDYGIAALCAHAAGAMQRLIEITVDYLKTRQQFGRPLADFQALQHRLADMLVRQELAASMAYVAAAALGEADPSERRRQLSSAKVSIAETGRYVGQNAVQLHGGIGMTDELEVGDYFKRLTYADYLLGNTDYHLTQLEALYHQA</sequence>